<gene>
    <name evidence="3" type="ORF">NDU88_001909</name>
</gene>
<keyword evidence="4" id="KW-1185">Reference proteome</keyword>
<name>A0AAV7TJN6_PLEWA</name>
<accession>A0AAV7TJN6</accession>
<dbReference type="EMBL" id="JANPWB010000006">
    <property type="protein sequence ID" value="KAJ1176638.1"/>
    <property type="molecule type" value="Genomic_DNA"/>
</dbReference>
<reference evidence="3" key="1">
    <citation type="journal article" date="2022" name="bioRxiv">
        <title>Sequencing and chromosome-scale assembly of the giantPleurodeles waltlgenome.</title>
        <authorList>
            <person name="Brown T."/>
            <person name="Elewa A."/>
            <person name="Iarovenko S."/>
            <person name="Subramanian E."/>
            <person name="Araus A.J."/>
            <person name="Petzold A."/>
            <person name="Susuki M."/>
            <person name="Suzuki K.-i.T."/>
            <person name="Hayashi T."/>
            <person name="Toyoda A."/>
            <person name="Oliveira C."/>
            <person name="Osipova E."/>
            <person name="Leigh N.D."/>
            <person name="Simon A."/>
            <person name="Yun M.H."/>
        </authorList>
    </citation>
    <scope>NUCLEOTIDE SEQUENCE</scope>
    <source>
        <strain evidence="3">20211129_DDA</strain>
        <tissue evidence="3">Liver</tissue>
    </source>
</reference>
<evidence type="ECO:0000313" key="4">
    <source>
        <dbReference type="Proteomes" id="UP001066276"/>
    </source>
</evidence>
<protein>
    <recommendedName>
        <fullName evidence="5">Centromere protein Q</fullName>
    </recommendedName>
</protein>
<dbReference type="AlphaFoldDB" id="A0AAV7TJN6"/>
<comment type="caution">
    <text evidence="3">The sequence shown here is derived from an EMBL/GenBank/DDBJ whole genome shotgun (WGS) entry which is preliminary data.</text>
</comment>
<evidence type="ECO:0008006" key="5">
    <source>
        <dbReference type="Google" id="ProtNLM"/>
    </source>
</evidence>
<feature type="coiled-coil region" evidence="1">
    <location>
        <begin position="205"/>
        <end position="249"/>
    </location>
</feature>
<evidence type="ECO:0000256" key="2">
    <source>
        <dbReference type="SAM" id="MobiDB-lite"/>
    </source>
</evidence>
<proteinExistence type="predicted"/>
<evidence type="ECO:0000256" key="1">
    <source>
        <dbReference type="SAM" id="Coils"/>
    </source>
</evidence>
<keyword evidence="1" id="KW-0175">Coiled coil</keyword>
<organism evidence="3 4">
    <name type="scientific">Pleurodeles waltl</name>
    <name type="common">Iberian ribbed newt</name>
    <dbReference type="NCBI Taxonomy" id="8319"/>
    <lineage>
        <taxon>Eukaryota</taxon>
        <taxon>Metazoa</taxon>
        <taxon>Chordata</taxon>
        <taxon>Craniata</taxon>
        <taxon>Vertebrata</taxon>
        <taxon>Euteleostomi</taxon>
        <taxon>Amphibia</taxon>
        <taxon>Batrachia</taxon>
        <taxon>Caudata</taxon>
        <taxon>Salamandroidea</taxon>
        <taxon>Salamandridae</taxon>
        <taxon>Pleurodelinae</taxon>
        <taxon>Pleurodeles</taxon>
    </lineage>
</organism>
<evidence type="ECO:0000313" key="3">
    <source>
        <dbReference type="EMBL" id="KAJ1176638.1"/>
    </source>
</evidence>
<sequence>MGKRKADDVPAPPSGAKKHRKRVGRKPDDPSKPVWNQFQAIDSLFEEVEAILRSPSVITPSIPATSTIRKIPDLFTKKPRSSIFESPGRSQPLISAEPDTEELVRKTQRKMSLELENVSQKLDNLKSLVMVILGKISGLSETKVHSLQQELGELRGGSQQSIESMFEIILAKIRALKHHRHRKLQLSMSVWQKIKDGMAQVPERLKKAKAIISDLEDKVMSLQQKGDQLEKNRRLVEEKLQDLENYNRRSNL</sequence>
<feature type="region of interest" description="Disordered" evidence="2">
    <location>
        <begin position="1"/>
        <end position="34"/>
    </location>
</feature>
<dbReference type="Proteomes" id="UP001066276">
    <property type="component" value="Chromosome 3_2"/>
</dbReference>